<dbReference type="InterPro" id="IPR013658">
    <property type="entry name" value="SGL"/>
</dbReference>
<keyword evidence="1" id="KW-0378">Hydrolase</keyword>
<dbReference type="EMBL" id="UINC01047886">
    <property type="protein sequence ID" value="SVB57727.1"/>
    <property type="molecule type" value="Genomic_DNA"/>
</dbReference>
<dbReference type="GO" id="GO:0016787">
    <property type="term" value="F:hydrolase activity"/>
    <property type="evidence" value="ECO:0007669"/>
    <property type="project" value="UniProtKB-KW"/>
</dbReference>
<accession>A0A382F6L5</accession>
<dbReference type="InterPro" id="IPR011042">
    <property type="entry name" value="6-blade_b-propeller_TolB-like"/>
</dbReference>
<evidence type="ECO:0000259" key="2">
    <source>
        <dbReference type="Pfam" id="PF08450"/>
    </source>
</evidence>
<dbReference type="Gene3D" id="2.120.10.30">
    <property type="entry name" value="TolB, C-terminal domain"/>
    <property type="match status" value="1"/>
</dbReference>
<dbReference type="Pfam" id="PF08450">
    <property type="entry name" value="SGL"/>
    <property type="match status" value="1"/>
</dbReference>
<sequence length="298" mass="32746">MPWNFIPVNGPYGGTTEGPVWDGESILFTFIPGSLIQKFDPVTSSSTTFREGTNHANGLAFDSAGRLYACEGGARRVVRYDGDDVTVLADEFEGMKFNVPNDLAVDMEGRVWFTDPYYEGPGGDWSMDRSNKEIEHDSVYRIDIGANDSVVTRVTFDTTRPNGLLFSLDYKTLFVAQSGRLPEEKRELRAYPVNPDGSLGDHKVLHDFGAHRGVDGMVLDTEGNIVACAGYREGGPGPMVYVFSPSGDVIETHPTPFDRPTNCTFGGHDLSTLFVTNGDGFLLRAFTDRKGRLNYPSS</sequence>
<evidence type="ECO:0000313" key="3">
    <source>
        <dbReference type="EMBL" id="SVB57727.1"/>
    </source>
</evidence>
<gene>
    <name evidence="3" type="ORF">METZ01_LOCUS210581</name>
</gene>
<dbReference type="InterPro" id="IPR051262">
    <property type="entry name" value="SMP-30/CGR1_Lactonase"/>
</dbReference>
<protein>
    <recommendedName>
        <fullName evidence="2">SMP-30/Gluconolactonase/LRE-like region domain-containing protein</fullName>
    </recommendedName>
</protein>
<reference evidence="3" key="1">
    <citation type="submission" date="2018-05" db="EMBL/GenBank/DDBJ databases">
        <authorList>
            <person name="Lanie J.A."/>
            <person name="Ng W.-L."/>
            <person name="Kazmierczak K.M."/>
            <person name="Andrzejewski T.M."/>
            <person name="Davidsen T.M."/>
            <person name="Wayne K.J."/>
            <person name="Tettelin H."/>
            <person name="Glass J.I."/>
            <person name="Rusch D."/>
            <person name="Podicherti R."/>
            <person name="Tsui H.-C.T."/>
            <person name="Winkler M.E."/>
        </authorList>
    </citation>
    <scope>NUCLEOTIDE SEQUENCE</scope>
</reference>
<feature type="domain" description="SMP-30/Gluconolactonase/LRE-like region" evidence="2">
    <location>
        <begin position="16"/>
        <end position="276"/>
    </location>
</feature>
<dbReference type="PRINTS" id="PR01790">
    <property type="entry name" value="SMP30FAMILY"/>
</dbReference>
<dbReference type="PANTHER" id="PTHR47572">
    <property type="entry name" value="LIPOPROTEIN-RELATED"/>
    <property type="match status" value="1"/>
</dbReference>
<dbReference type="SUPFAM" id="SSF63829">
    <property type="entry name" value="Calcium-dependent phosphotriesterase"/>
    <property type="match status" value="1"/>
</dbReference>
<dbReference type="AlphaFoldDB" id="A0A382F6L5"/>
<dbReference type="InterPro" id="IPR005511">
    <property type="entry name" value="SMP-30"/>
</dbReference>
<name>A0A382F6L5_9ZZZZ</name>
<organism evidence="3">
    <name type="scientific">marine metagenome</name>
    <dbReference type="NCBI Taxonomy" id="408172"/>
    <lineage>
        <taxon>unclassified sequences</taxon>
        <taxon>metagenomes</taxon>
        <taxon>ecological metagenomes</taxon>
    </lineage>
</organism>
<proteinExistence type="predicted"/>
<dbReference type="PANTHER" id="PTHR47572:SF4">
    <property type="entry name" value="LACTONASE DRP35"/>
    <property type="match status" value="1"/>
</dbReference>
<evidence type="ECO:0000256" key="1">
    <source>
        <dbReference type="ARBA" id="ARBA00022801"/>
    </source>
</evidence>